<dbReference type="EMBL" id="BARU01019065">
    <property type="protein sequence ID" value="GAH48727.1"/>
    <property type="molecule type" value="Genomic_DNA"/>
</dbReference>
<feature type="transmembrane region" description="Helical" evidence="7">
    <location>
        <begin position="21"/>
        <end position="42"/>
    </location>
</feature>
<sequence length="102" mass="11588">VDGASGWQTIRHIELPLIKPVILYGIVMATVWSWSAFTEVYIMTQGTDISTGAEIQVLIYRVFQEAFVYHSMGKGCAISFVVFLVSLVIILVQFKIFRWGER</sequence>
<dbReference type="SUPFAM" id="SSF161098">
    <property type="entry name" value="MetI-like"/>
    <property type="match status" value="1"/>
</dbReference>
<evidence type="ECO:0000256" key="4">
    <source>
        <dbReference type="ARBA" id="ARBA00022692"/>
    </source>
</evidence>
<dbReference type="InterPro" id="IPR035906">
    <property type="entry name" value="MetI-like_sf"/>
</dbReference>
<comment type="caution">
    <text evidence="9">The sequence shown here is derived from an EMBL/GenBank/DDBJ whole genome shotgun (WGS) entry which is preliminary data.</text>
</comment>
<dbReference type="PROSITE" id="PS50928">
    <property type="entry name" value="ABC_TM1"/>
    <property type="match status" value="1"/>
</dbReference>
<gene>
    <name evidence="9" type="ORF">S03H2_31443</name>
</gene>
<feature type="transmembrane region" description="Helical" evidence="7">
    <location>
        <begin position="77"/>
        <end position="97"/>
    </location>
</feature>
<evidence type="ECO:0000256" key="5">
    <source>
        <dbReference type="ARBA" id="ARBA00022989"/>
    </source>
</evidence>
<evidence type="ECO:0000313" key="9">
    <source>
        <dbReference type="EMBL" id="GAH48727.1"/>
    </source>
</evidence>
<reference evidence="9" key="1">
    <citation type="journal article" date="2014" name="Front. Microbiol.">
        <title>High frequency of phylogenetically diverse reductive dehalogenase-homologous genes in deep subseafloor sedimentary metagenomes.</title>
        <authorList>
            <person name="Kawai M."/>
            <person name="Futagami T."/>
            <person name="Toyoda A."/>
            <person name="Takaki Y."/>
            <person name="Nishi S."/>
            <person name="Hori S."/>
            <person name="Arai W."/>
            <person name="Tsubouchi T."/>
            <person name="Morono Y."/>
            <person name="Uchiyama I."/>
            <person name="Ito T."/>
            <person name="Fujiyama A."/>
            <person name="Inagaki F."/>
            <person name="Takami H."/>
        </authorList>
    </citation>
    <scope>NUCLEOTIDE SEQUENCE</scope>
    <source>
        <strain evidence="9">Expedition CK06-06</strain>
    </source>
</reference>
<dbReference type="Pfam" id="PF00528">
    <property type="entry name" value="BPD_transp_1"/>
    <property type="match status" value="1"/>
</dbReference>
<comment type="subcellular location">
    <subcellularLocation>
        <location evidence="1">Cell membrane</location>
        <topology evidence="1">Multi-pass membrane protein</topology>
    </subcellularLocation>
</comment>
<dbReference type="Gene3D" id="1.10.3720.10">
    <property type="entry name" value="MetI-like"/>
    <property type="match status" value="1"/>
</dbReference>
<keyword evidence="4 7" id="KW-0812">Transmembrane</keyword>
<dbReference type="InterPro" id="IPR000515">
    <property type="entry name" value="MetI-like"/>
</dbReference>
<dbReference type="AlphaFoldDB" id="X1FUM8"/>
<evidence type="ECO:0000256" key="6">
    <source>
        <dbReference type="ARBA" id="ARBA00023136"/>
    </source>
</evidence>
<proteinExistence type="predicted"/>
<dbReference type="PANTHER" id="PTHR30193">
    <property type="entry name" value="ABC TRANSPORTER PERMEASE PROTEIN"/>
    <property type="match status" value="1"/>
</dbReference>
<evidence type="ECO:0000256" key="7">
    <source>
        <dbReference type="SAM" id="Phobius"/>
    </source>
</evidence>
<protein>
    <recommendedName>
        <fullName evidence="8">ABC transmembrane type-1 domain-containing protein</fullName>
    </recommendedName>
</protein>
<feature type="domain" description="ABC transmembrane type-1" evidence="8">
    <location>
        <begin position="1"/>
        <end position="93"/>
    </location>
</feature>
<keyword evidence="2" id="KW-0813">Transport</keyword>
<evidence type="ECO:0000256" key="1">
    <source>
        <dbReference type="ARBA" id="ARBA00004651"/>
    </source>
</evidence>
<keyword evidence="3" id="KW-1003">Cell membrane</keyword>
<name>X1FUM8_9ZZZZ</name>
<organism evidence="9">
    <name type="scientific">marine sediment metagenome</name>
    <dbReference type="NCBI Taxonomy" id="412755"/>
    <lineage>
        <taxon>unclassified sequences</taxon>
        <taxon>metagenomes</taxon>
        <taxon>ecological metagenomes</taxon>
    </lineage>
</organism>
<keyword evidence="5 7" id="KW-1133">Transmembrane helix</keyword>
<dbReference type="GO" id="GO:0005886">
    <property type="term" value="C:plasma membrane"/>
    <property type="evidence" value="ECO:0007669"/>
    <property type="project" value="UniProtKB-SubCell"/>
</dbReference>
<dbReference type="GO" id="GO:0055085">
    <property type="term" value="P:transmembrane transport"/>
    <property type="evidence" value="ECO:0007669"/>
    <property type="project" value="InterPro"/>
</dbReference>
<dbReference type="PANTHER" id="PTHR30193:SF37">
    <property type="entry name" value="INNER MEMBRANE ABC TRANSPORTER PERMEASE PROTEIN YCJO"/>
    <property type="match status" value="1"/>
</dbReference>
<dbReference type="CDD" id="cd06261">
    <property type="entry name" value="TM_PBP2"/>
    <property type="match status" value="1"/>
</dbReference>
<dbReference type="InterPro" id="IPR051393">
    <property type="entry name" value="ABC_transporter_permease"/>
</dbReference>
<evidence type="ECO:0000256" key="3">
    <source>
        <dbReference type="ARBA" id="ARBA00022475"/>
    </source>
</evidence>
<feature type="non-terminal residue" evidence="9">
    <location>
        <position position="1"/>
    </location>
</feature>
<accession>X1FUM8</accession>
<evidence type="ECO:0000259" key="8">
    <source>
        <dbReference type="PROSITE" id="PS50928"/>
    </source>
</evidence>
<evidence type="ECO:0000256" key="2">
    <source>
        <dbReference type="ARBA" id="ARBA00022448"/>
    </source>
</evidence>
<keyword evidence="6 7" id="KW-0472">Membrane</keyword>